<dbReference type="PATRIC" id="fig|718251.5.peg.188"/>
<keyword evidence="6" id="KW-1185">Reference proteome</keyword>
<dbReference type="HAMAP" id="MF_01632">
    <property type="entry name" value="UbiC"/>
    <property type="match status" value="1"/>
</dbReference>
<keyword evidence="1 4" id="KW-0963">Cytoplasm</keyword>
<gene>
    <name evidence="4" type="primary">ubiC</name>
    <name evidence="5" type="ordered locus">ETAF_0186</name>
</gene>
<dbReference type="Gene3D" id="3.40.1410.10">
    <property type="entry name" value="Chorismate lyase-like"/>
    <property type="match status" value="1"/>
</dbReference>
<keyword evidence="4 5" id="KW-0670">Pyruvate</keyword>
<sequence length="170" mass="18754">MYGMAEHSAALANIDWQPLADAAAPADYGSWLAEQGSMTRRLEQRCDRLQVTVLREGPVDATQLSDDERGQLSPCAQYWLREVILLGDGIPWLFGRTLTPSSTLQGEGEALRRLGNTPLGRYLFSGVALERESLRVGCLGPLWARRSRLRVAGQPLLLTELFLADAPIYG</sequence>
<comment type="subunit">
    <text evidence="4">Monomer.</text>
</comment>
<keyword evidence="2 4" id="KW-0831">Ubiquinone biosynthesis</keyword>
<dbReference type="InterPro" id="IPR028978">
    <property type="entry name" value="Chorismate_lyase_/UTRA_dom_sf"/>
</dbReference>
<dbReference type="GO" id="GO:0008813">
    <property type="term" value="F:chorismate lyase activity"/>
    <property type="evidence" value="ECO:0007669"/>
    <property type="project" value="UniProtKB-UniRule"/>
</dbReference>
<dbReference type="PANTHER" id="PTHR38683">
    <property type="entry name" value="CHORISMATE PYRUVATE-LYASE"/>
    <property type="match status" value="1"/>
</dbReference>
<evidence type="ECO:0000313" key="6">
    <source>
        <dbReference type="Proteomes" id="UP000002230"/>
    </source>
</evidence>
<dbReference type="InterPro" id="IPR007440">
    <property type="entry name" value="Chorismate--pyruvate_lyase"/>
</dbReference>
<dbReference type="SUPFAM" id="SSF64288">
    <property type="entry name" value="Chorismate lyase-like"/>
    <property type="match status" value="1"/>
</dbReference>
<dbReference type="EC" id="4.1.3.40" evidence="4"/>
<comment type="catalytic activity">
    <reaction evidence="4">
        <text>chorismate = 4-hydroxybenzoate + pyruvate</text>
        <dbReference type="Rhea" id="RHEA:16505"/>
        <dbReference type="ChEBI" id="CHEBI:15361"/>
        <dbReference type="ChEBI" id="CHEBI:17879"/>
        <dbReference type="ChEBI" id="CHEBI:29748"/>
        <dbReference type="EC" id="4.1.3.40"/>
    </reaction>
</comment>
<evidence type="ECO:0000256" key="3">
    <source>
        <dbReference type="ARBA" id="ARBA00023239"/>
    </source>
</evidence>
<reference evidence="6" key="1">
    <citation type="submission" date="2010-08" db="EMBL/GenBank/DDBJ databases">
        <title>Genome comparisons of Edwardsiella bacteria analysed using deep sequencing technology.</title>
        <authorList>
            <person name="van Soest J.J."/>
            <person name="Henkel C.V."/>
            <person name="Jansen H.J."/>
            <person name="van den Hondel C.A.M.J.J."/>
            <person name="Bloemberg G.V."/>
            <person name="Meijer A.H."/>
            <person name="Spaink H.P."/>
        </authorList>
    </citation>
    <scope>NUCLEOTIDE SEQUENCE [LARGE SCALE GENOMIC DNA]</scope>
    <source>
        <strain evidence="6">FL6-60</strain>
    </source>
</reference>
<dbReference type="KEGG" id="etd:ETAF_0186"/>
<evidence type="ECO:0000256" key="4">
    <source>
        <dbReference type="HAMAP-Rule" id="MF_01632"/>
    </source>
</evidence>
<feature type="binding site" evidence="4">
    <location>
        <position position="38"/>
    </location>
    <ligand>
        <name>substrate</name>
    </ligand>
</feature>
<accession>A0A0H3DMC4</accession>
<dbReference type="GO" id="GO:0042866">
    <property type="term" value="P:pyruvate biosynthetic process"/>
    <property type="evidence" value="ECO:0007669"/>
    <property type="project" value="UniProtKB-UniRule"/>
</dbReference>
<dbReference type="EMBL" id="CP002154">
    <property type="protein sequence ID" value="ADM40309.1"/>
    <property type="molecule type" value="Genomic_DNA"/>
</dbReference>
<feature type="binding site" evidence="4">
    <location>
        <position position="160"/>
    </location>
    <ligand>
        <name>substrate</name>
    </ligand>
</feature>
<dbReference type="GO" id="GO:0006744">
    <property type="term" value="P:ubiquinone biosynthetic process"/>
    <property type="evidence" value="ECO:0007669"/>
    <property type="project" value="UniProtKB-UniRule"/>
</dbReference>
<evidence type="ECO:0000313" key="5">
    <source>
        <dbReference type="EMBL" id="ADM40309.1"/>
    </source>
</evidence>
<feature type="binding site" evidence="4">
    <location>
        <position position="81"/>
    </location>
    <ligand>
        <name>substrate</name>
    </ligand>
</feature>
<keyword evidence="3 4" id="KW-0456">Lyase</keyword>
<dbReference type="GO" id="GO:0005829">
    <property type="term" value="C:cytosol"/>
    <property type="evidence" value="ECO:0007669"/>
    <property type="project" value="TreeGrafter"/>
</dbReference>
<dbReference type="UniPathway" id="UPA00232"/>
<dbReference type="Proteomes" id="UP000002230">
    <property type="component" value="Chromosome"/>
</dbReference>
<name>A0A0H3DMC4_EDWTF</name>
<dbReference type="HOGENOM" id="CLU_096824_1_0_6"/>
<evidence type="ECO:0000256" key="1">
    <source>
        <dbReference type="ARBA" id="ARBA00022490"/>
    </source>
</evidence>
<feature type="binding site" evidence="4">
    <location>
        <position position="119"/>
    </location>
    <ligand>
        <name>substrate</name>
    </ligand>
</feature>
<comment type="similarity">
    <text evidence="4">Belongs to the UbiC family.</text>
</comment>
<evidence type="ECO:0000256" key="2">
    <source>
        <dbReference type="ARBA" id="ARBA00022688"/>
    </source>
</evidence>
<dbReference type="PANTHER" id="PTHR38683:SF1">
    <property type="entry name" value="CHORISMATE PYRUVATE-LYASE"/>
    <property type="match status" value="1"/>
</dbReference>
<reference evidence="5 6" key="2">
    <citation type="journal article" date="2011" name="BMC Immunol.">
        <title>Comparison of static immersion and intravenous injection systems for exposure of zebrafish embryos to the natural pathogen Edwardsiella tarda.</title>
        <authorList>
            <person name="van Soest J.J."/>
            <person name="Stockhammer O.W."/>
            <person name="Ordas A."/>
            <person name="Bloemberg G.V."/>
            <person name="Spaink H.P."/>
            <person name="Meijer A.H."/>
        </authorList>
    </citation>
    <scope>NUCLEOTIDE SEQUENCE [LARGE SCALE GENOMIC DNA]</scope>
    <source>
        <strain evidence="5 6">FL6-60</strain>
    </source>
</reference>
<dbReference type="NCBIfam" id="NF008656">
    <property type="entry name" value="PRK11655.1"/>
    <property type="match status" value="1"/>
</dbReference>
<comment type="subcellular location">
    <subcellularLocation>
        <location evidence="4">Cytoplasm</location>
    </subcellularLocation>
</comment>
<protein>
    <recommendedName>
        <fullName evidence="4">Chorismate pyruvate-lyase</fullName>
        <shortName evidence="4">CL</shortName>
        <shortName evidence="4">CPL</shortName>
        <ecNumber evidence="4">4.1.3.40</ecNumber>
    </recommendedName>
</protein>
<organism evidence="5 6">
    <name type="scientific">Edwardsiella tarda (strain FL6-60)</name>
    <dbReference type="NCBI Taxonomy" id="718251"/>
    <lineage>
        <taxon>Bacteria</taxon>
        <taxon>Pseudomonadati</taxon>
        <taxon>Pseudomonadota</taxon>
        <taxon>Gammaproteobacteria</taxon>
        <taxon>Enterobacterales</taxon>
        <taxon>Hafniaceae</taxon>
        <taxon>Edwardsiella</taxon>
    </lineage>
</organism>
<dbReference type="Pfam" id="PF04345">
    <property type="entry name" value="Chor_lyase"/>
    <property type="match status" value="1"/>
</dbReference>
<proteinExistence type="inferred from homology"/>
<dbReference type="AlphaFoldDB" id="A0A0H3DMC4"/>
<comment type="function">
    <text evidence="4">Removes the pyruvyl group from chorismate, with concomitant aromatization of the ring, to provide 4-hydroxybenzoate (4HB) for the ubiquinone pathway.</text>
</comment>
<comment type="pathway">
    <text evidence="4">Cofactor biosynthesis; ubiquinone biosynthesis.</text>
</comment>